<protein>
    <submittedName>
        <fullName evidence="1">Uncharacterized protein</fullName>
    </submittedName>
</protein>
<name>A0ABS2N7S5_9BACI</name>
<organism evidence="1 2">
    <name type="scientific">Rossellomorea pakistanensis</name>
    <dbReference type="NCBI Taxonomy" id="992288"/>
    <lineage>
        <taxon>Bacteria</taxon>
        <taxon>Bacillati</taxon>
        <taxon>Bacillota</taxon>
        <taxon>Bacilli</taxon>
        <taxon>Bacillales</taxon>
        <taxon>Bacillaceae</taxon>
        <taxon>Rossellomorea</taxon>
    </lineage>
</organism>
<gene>
    <name evidence="1" type="ORF">JOC86_000445</name>
</gene>
<proteinExistence type="predicted"/>
<dbReference type="EMBL" id="JAFBDZ010000001">
    <property type="protein sequence ID" value="MBM7583908.1"/>
    <property type="molecule type" value="Genomic_DNA"/>
</dbReference>
<comment type="caution">
    <text evidence="1">The sequence shown here is derived from an EMBL/GenBank/DDBJ whole genome shotgun (WGS) entry which is preliminary data.</text>
</comment>
<evidence type="ECO:0000313" key="2">
    <source>
        <dbReference type="Proteomes" id="UP001646157"/>
    </source>
</evidence>
<sequence>MKEKESVLLILFLFVKERKMYFQFKMDKISFSGENSNEYFHQGESNYA</sequence>
<evidence type="ECO:0000313" key="1">
    <source>
        <dbReference type="EMBL" id="MBM7583908.1"/>
    </source>
</evidence>
<dbReference type="Proteomes" id="UP001646157">
    <property type="component" value="Unassembled WGS sequence"/>
</dbReference>
<accession>A0ABS2N7S5</accession>
<reference evidence="1 2" key="1">
    <citation type="submission" date="2021-01" db="EMBL/GenBank/DDBJ databases">
        <title>Genomic Encyclopedia of Type Strains, Phase IV (KMG-IV): sequencing the most valuable type-strain genomes for metagenomic binning, comparative biology and taxonomic classification.</title>
        <authorList>
            <person name="Goeker M."/>
        </authorList>
    </citation>
    <scope>NUCLEOTIDE SEQUENCE [LARGE SCALE GENOMIC DNA]</scope>
    <source>
        <strain evidence="1 2">DSM 24834</strain>
    </source>
</reference>
<keyword evidence="2" id="KW-1185">Reference proteome</keyword>